<protein>
    <submittedName>
        <fullName evidence="1">Uncharacterized protein</fullName>
    </submittedName>
</protein>
<evidence type="ECO:0000313" key="1">
    <source>
        <dbReference type="EMBL" id="EGV99887.1"/>
    </source>
</evidence>
<dbReference type="EMBL" id="JH000003">
    <property type="protein sequence ID" value="EGV99887.1"/>
    <property type="molecule type" value="Genomic_DNA"/>
</dbReference>
<accession>G3GRL1</accession>
<evidence type="ECO:0000313" key="2">
    <source>
        <dbReference type="Proteomes" id="UP000001075"/>
    </source>
</evidence>
<name>G3GRL1_CRIGR</name>
<reference evidence="2" key="1">
    <citation type="journal article" date="2011" name="Nat. Biotechnol.">
        <title>The genomic sequence of the Chinese hamster ovary (CHO)-K1 cell line.</title>
        <authorList>
            <person name="Xu X."/>
            <person name="Nagarajan H."/>
            <person name="Lewis N.E."/>
            <person name="Pan S."/>
            <person name="Cai Z."/>
            <person name="Liu X."/>
            <person name="Chen W."/>
            <person name="Xie M."/>
            <person name="Wang W."/>
            <person name="Hammond S."/>
            <person name="Andersen M.R."/>
            <person name="Neff N."/>
            <person name="Passarelli B."/>
            <person name="Koh W."/>
            <person name="Fan H.C."/>
            <person name="Wang J."/>
            <person name="Gui Y."/>
            <person name="Lee K.H."/>
            <person name="Betenbaugh M.J."/>
            <person name="Quake S.R."/>
            <person name="Famili I."/>
            <person name="Palsson B.O."/>
            <person name="Wang J."/>
        </authorList>
    </citation>
    <scope>NUCLEOTIDE SEQUENCE [LARGE SCALE GENOMIC DNA]</scope>
    <source>
        <strain evidence="2">CHO K1 cell line</strain>
    </source>
</reference>
<dbReference type="AlphaFoldDB" id="G3GRL1"/>
<sequence>MKTSPNSARQWWHMPLIPTLRRQRQAGRSLVKASLVYKETLSQKFPNSSMISLILNQDRITSQQNQTNNPTFQYPWVNSDAEMLTLTPVNNFNNA</sequence>
<gene>
    <name evidence="1" type="ORF">I79_000160</name>
</gene>
<proteinExistence type="predicted"/>
<dbReference type="InParanoid" id="G3GRL1"/>
<dbReference type="Proteomes" id="UP000001075">
    <property type="component" value="Unassembled WGS sequence"/>
</dbReference>
<organism evidence="1 2">
    <name type="scientific">Cricetulus griseus</name>
    <name type="common">Chinese hamster</name>
    <name type="synonym">Cricetulus barabensis griseus</name>
    <dbReference type="NCBI Taxonomy" id="10029"/>
    <lineage>
        <taxon>Eukaryota</taxon>
        <taxon>Metazoa</taxon>
        <taxon>Chordata</taxon>
        <taxon>Craniata</taxon>
        <taxon>Vertebrata</taxon>
        <taxon>Euteleostomi</taxon>
        <taxon>Mammalia</taxon>
        <taxon>Eutheria</taxon>
        <taxon>Euarchontoglires</taxon>
        <taxon>Glires</taxon>
        <taxon>Rodentia</taxon>
        <taxon>Myomorpha</taxon>
        <taxon>Muroidea</taxon>
        <taxon>Cricetidae</taxon>
        <taxon>Cricetinae</taxon>
        <taxon>Cricetulus</taxon>
    </lineage>
</organism>